<sequence>MRSFDRNTFINSVEIRPNNILDGFDNYNNAIITTEFITNNEEAENCFIEFFRHIFEVNKNSILDYYGNTLMDEEFSRMICMLSKDEKDILIKIREKSNNDDIYFKIDDMKVLDILVKISVRGILFSTFYIINDGVTIWSNYDYKFVMFFKDKNIIHHYEDIAKKYKLIVKDIKMIV</sequence>
<evidence type="ECO:0008006" key="3">
    <source>
        <dbReference type="Google" id="ProtNLM"/>
    </source>
</evidence>
<dbReference type="RefSeq" id="WP_221862293.1">
    <property type="nucleotide sequence ID" value="NZ_JAIKTU010000017.1"/>
</dbReference>
<evidence type="ECO:0000313" key="1">
    <source>
        <dbReference type="EMBL" id="MBY0757156.1"/>
    </source>
</evidence>
<name>A0ABS7L251_CLOSR</name>
<proteinExistence type="predicted"/>
<accession>A0ABS7L251</accession>
<keyword evidence="2" id="KW-1185">Reference proteome</keyword>
<evidence type="ECO:0000313" key="2">
    <source>
        <dbReference type="Proteomes" id="UP001299068"/>
    </source>
</evidence>
<comment type="caution">
    <text evidence="1">The sequence shown here is derived from an EMBL/GenBank/DDBJ whole genome shotgun (WGS) entry which is preliminary data.</text>
</comment>
<dbReference type="EMBL" id="JAIKTU010000017">
    <property type="protein sequence ID" value="MBY0757156.1"/>
    <property type="molecule type" value="Genomic_DNA"/>
</dbReference>
<gene>
    <name evidence="1" type="ORF">K5V21_17125</name>
</gene>
<protein>
    <recommendedName>
        <fullName evidence="3">DUF3885 domain-containing protein</fullName>
    </recommendedName>
</protein>
<organism evidence="1 2">
    <name type="scientific">Clostridium sardiniense</name>
    <name type="common">Clostridium absonum</name>
    <dbReference type="NCBI Taxonomy" id="29369"/>
    <lineage>
        <taxon>Bacteria</taxon>
        <taxon>Bacillati</taxon>
        <taxon>Bacillota</taxon>
        <taxon>Clostridia</taxon>
        <taxon>Eubacteriales</taxon>
        <taxon>Clostridiaceae</taxon>
        <taxon>Clostridium</taxon>
    </lineage>
</organism>
<reference evidence="1 2" key="1">
    <citation type="journal article" date="2021" name="Cell Host Microbe">
        <title>in vivo commensal control of Clostridioides difficile virulence.</title>
        <authorList>
            <person name="Girinathan B.P."/>
            <person name="Dibenedetto N."/>
            <person name="Worley J.N."/>
            <person name="Peltier J."/>
            <person name="Arrieta-Ortiz M.L."/>
            <person name="Rupa Christinal Immanuel S."/>
            <person name="Lavin R."/>
            <person name="Delaney M.L."/>
            <person name="Cummins C."/>
            <person name="Hoffmann M."/>
            <person name="Luo Y."/>
            <person name="Gonzalez-Escalona N."/>
            <person name="Allard M."/>
            <person name="Onderdonk A.B."/>
            <person name="Gerber G.K."/>
            <person name="Sonenshein A.L."/>
            <person name="Baliga N."/>
            <person name="Dupuy B."/>
            <person name="Bry L."/>
        </authorList>
    </citation>
    <scope>NUCLEOTIDE SEQUENCE [LARGE SCALE GENOMIC DNA]</scope>
    <source>
        <strain evidence="1 2">DSM 599</strain>
    </source>
</reference>
<dbReference type="Proteomes" id="UP001299068">
    <property type="component" value="Unassembled WGS sequence"/>
</dbReference>